<evidence type="ECO:0008006" key="3">
    <source>
        <dbReference type="Google" id="ProtNLM"/>
    </source>
</evidence>
<dbReference type="OrthoDB" id="9810950at2"/>
<dbReference type="SUPFAM" id="SSF52777">
    <property type="entry name" value="CoA-dependent acyltransferases"/>
    <property type="match status" value="1"/>
</dbReference>
<dbReference type="STRING" id="1271860.SAMN05216174_113114"/>
<dbReference type="AlphaFoldDB" id="A0A1G6VUW3"/>
<reference evidence="2" key="1">
    <citation type="submission" date="2016-10" db="EMBL/GenBank/DDBJ databases">
        <authorList>
            <person name="Varghese N."/>
            <person name="Submissions S."/>
        </authorList>
    </citation>
    <scope>NUCLEOTIDE SEQUENCE [LARGE SCALE GENOMIC DNA]</scope>
    <source>
        <strain evidence="2">IBRC-M 10403</strain>
    </source>
</reference>
<accession>A0A1G6VUW3</accession>
<dbReference type="EMBL" id="FMZZ01000013">
    <property type="protein sequence ID" value="SDD57470.1"/>
    <property type="molecule type" value="Genomic_DNA"/>
</dbReference>
<evidence type="ECO:0000313" key="2">
    <source>
        <dbReference type="Proteomes" id="UP000199501"/>
    </source>
</evidence>
<protein>
    <recommendedName>
        <fullName evidence="3">Diacylglycerol O-acyltransferase</fullName>
    </recommendedName>
</protein>
<sequence>MWLLPGDGETGGVGCLVHHAAQDGVALLRTLEVVFGDRSATWKSQPRKPRPWHALGTLPDLAVTLAPAPRIAALAPAPDAERRLTWRSAPLSDLRRISAASGATIGQAHLAARPGALRHWSPTAEFTGATLPVCMPVDTRRDSEDQPAAGTLIGLMRVALPCGEPDSLRRLAAVTRAASRRKMAARRPALRALVEDLPPALGAMCLARLGNRRGVALTASSFPPVRR</sequence>
<name>A0A1G6VUW3_9PSEU</name>
<dbReference type="Proteomes" id="UP000199501">
    <property type="component" value="Unassembled WGS sequence"/>
</dbReference>
<organism evidence="1 2">
    <name type="scientific">Actinokineospora iranica</name>
    <dbReference type="NCBI Taxonomy" id="1271860"/>
    <lineage>
        <taxon>Bacteria</taxon>
        <taxon>Bacillati</taxon>
        <taxon>Actinomycetota</taxon>
        <taxon>Actinomycetes</taxon>
        <taxon>Pseudonocardiales</taxon>
        <taxon>Pseudonocardiaceae</taxon>
        <taxon>Actinokineospora</taxon>
    </lineage>
</organism>
<evidence type="ECO:0000313" key="1">
    <source>
        <dbReference type="EMBL" id="SDD57470.1"/>
    </source>
</evidence>
<keyword evidence="2" id="KW-1185">Reference proteome</keyword>
<gene>
    <name evidence="1" type="ORF">SAMN05216174_113114</name>
</gene>
<proteinExistence type="predicted"/>